<dbReference type="GO" id="GO:0022857">
    <property type="term" value="F:transmembrane transporter activity"/>
    <property type="evidence" value="ECO:0007669"/>
    <property type="project" value="InterPro"/>
</dbReference>
<dbReference type="InterPro" id="IPR011701">
    <property type="entry name" value="MFS"/>
</dbReference>
<dbReference type="InterPro" id="IPR050189">
    <property type="entry name" value="MFS_Efflux_Transporters"/>
</dbReference>
<dbReference type="PROSITE" id="PS50850">
    <property type="entry name" value="MFS"/>
    <property type="match status" value="1"/>
</dbReference>
<evidence type="ECO:0000259" key="7">
    <source>
        <dbReference type="PROSITE" id="PS50850"/>
    </source>
</evidence>
<evidence type="ECO:0000313" key="8">
    <source>
        <dbReference type="EMBL" id="MBB2172176.1"/>
    </source>
</evidence>
<reference evidence="8 9" key="1">
    <citation type="submission" date="2020-04" db="EMBL/GenBank/DDBJ databases">
        <title>Description of novel Gluconacetobacter.</title>
        <authorList>
            <person name="Sombolestani A."/>
        </authorList>
    </citation>
    <scope>NUCLEOTIDE SEQUENCE [LARGE SCALE GENOMIC DNA]</scope>
    <source>
        <strain evidence="8 9">LMG 27724</strain>
    </source>
</reference>
<dbReference type="SUPFAM" id="SSF103473">
    <property type="entry name" value="MFS general substrate transporter"/>
    <property type="match status" value="1"/>
</dbReference>
<keyword evidence="9" id="KW-1185">Reference proteome</keyword>
<dbReference type="InterPro" id="IPR020846">
    <property type="entry name" value="MFS_dom"/>
</dbReference>
<keyword evidence="2" id="KW-1003">Cell membrane</keyword>
<feature type="transmembrane region" description="Helical" evidence="6">
    <location>
        <begin position="62"/>
        <end position="83"/>
    </location>
</feature>
<feature type="transmembrane region" description="Helical" evidence="6">
    <location>
        <begin position="286"/>
        <end position="305"/>
    </location>
</feature>
<proteinExistence type="predicted"/>
<evidence type="ECO:0000256" key="2">
    <source>
        <dbReference type="ARBA" id="ARBA00022475"/>
    </source>
</evidence>
<feature type="transmembrane region" description="Helical" evidence="6">
    <location>
        <begin position="257"/>
        <end position="279"/>
    </location>
</feature>
<dbReference type="AlphaFoldDB" id="A0A7W4J012"/>
<comment type="caution">
    <text evidence="8">The sequence shown here is derived from an EMBL/GenBank/DDBJ whole genome shotgun (WGS) entry which is preliminary data.</text>
</comment>
<sequence>MSTEMIPDGHGIARIPPPHGAALAFLTLTFGTFVVGTGEFAIMGMLPQFASSLHVSESQAGYAITAYALGVVVGAPLFTILGARLSRRELLLALFVFFCCGNFLSILMPTPALVDGARFIAGLPHGALFGISALIGASMVDRSRRGWAVGRVLSGIAIATLIGAPFSTFAADHLGWRVAYAVIGLAGAVTLLGVLRYIPADKPDRAVTPLGELQGLANAQVLLTLLTAAIGFGGMFTLYTFLTSILHNVTQVPEWMVMVYMVVWGAGMLAGANVGAWIVDRNLNAAVLVALVGSIATMLVLPFVLHSRIGLMADVFLVPTFFNALGPALQTRLMDFAGNAQTLAASLNHSAFNIANALGAVLGSVLLAHQFGYGALGMGGALLSVGGLLVYLVALFALKVRNAQSA</sequence>
<protein>
    <submittedName>
        <fullName evidence="8">MFS transporter</fullName>
    </submittedName>
</protein>
<keyword evidence="4 6" id="KW-1133">Transmembrane helix</keyword>
<feature type="transmembrane region" description="Helical" evidence="6">
    <location>
        <begin position="177"/>
        <end position="198"/>
    </location>
</feature>
<dbReference type="GO" id="GO:0005886">
    <property type="term" value="C:plasma membrane"/>
    <property type="evidence" value="ECO:0007669"/>
    <property type="project" value="UniProtKB-SubCell"/>
</dbReference>
<dbReference type="PANTHER" id="PTHR43124">
    <property type="entry name" value="PURINE EFFLUX PUMP PBUE"/>
    <property type="match status" value="1"/>
</dbReference>
<gene>
    <name evidence="8" type="ORF">HLH35_08575</name>
</gene>
<organism evidence="8 9">
    <name type="scientific">Gluconacetobacter asukensis</name>
    <dbReference type="NCBI Taxonomy" id="1017181"/>
    <lineage>
        <taxon>Bacteria</taxon>
        <taxon>Pseudomonadati</taxon>
        <taxon>Pseudomonadota</taxon>
        <taxon>Alphaproteobacteria</taxon>
        <taxon>Acetobacterales</taxon>
        <taxon>Acetobacteraceae</taxon>
        <taxon>Gluconacetobacter</taxon>
    </lineage>
</organism>
<feature type="domain" description="Major facilitator superfamily (MFS) profile" evidence="7">
    <location>
        <begin position="24"/>
        <end position="404"/>
    </location>
</feature>
<evidence type="ECO:0000256" key="1">
    <source>
        <dbReference type="ARBA" id="ARBA00004651"/>
    </source>
</evidence>
<feature type="transmembrane region" description="Helical" evidence="6">
    <location>
        <begin position="21"/>
        <end position="42"/>
    </location>
</feature>
<feature type="transmembrane region" description="Helical" evidence="6">
    <location>
        <begin position="219"/>
        <end position="242"/>
    </location>
</feature>
<evidence type="ECO:0000313" key="9">
    <source>
        <dbReference type="Proteomes" id="UP000577891"/>
    </source>
</evidence>
<evidence type="ECO:0000256" key="6">
    <source>
        <dbReference type="SAM" id="Phobius"/>
    </source>
</evidence>
<dbReference type="EMBL" id="JABEQE010000006">
    <property type="protein sequence ID" value="MBB2172176.1"/>
    <property type="molecule type" value="Genomic_DNA"/>
</dbReference>
<evidence type="ECO:0000256" key="4">
    <source>
        <dbReference type="ARBA" id="ARBA00022989"/>
    </source>
</evidence>
<dbReference type="Pfam" id="PF07690">
    <property type="entry name" value="MFS_1"/>
    <property type="match status" value="1"/>
</dbReference>
<comment type="subcellular location">
    <subcellularLocation>
        <location evidence="1">Cell membrane</location>
        <topology evidence="1">Multi-pass membrane protein</topology>
    </subcellularLocation>
</comment>
<feature type="transmembrane region" description="Helical" evidence="6">
    <location>
        <begin position="90"/>
        <end position="107"/>
    </location>
</feature>
<feature type="transmembrane region" description="Helical" evidence="6">
    <location>
        <begin position="350"/>
        <end position="369"/>
    </location>
</feature>
<feature type="transmembrane region" description="Helical" evidence="6">
    <location>
        <begin position="152"/>
        <end position="171"/>
    </location>
</feature>
<feature type="transmembrane region" description="Helical" evidence="6">
    <location>
        <begin position="311"/>
        <end position="329"/>
    </location>
</feature>
<dbReference type="Gene3D" id="1.20.1250.20">
    <property type="entry name" value="MFS general substrate transporter like domains"/>
    <property type="match status" value="1"/>
</dbReference>
<feature type="transmembrane region" description="Helical" evidence="6">
    <location>
        <begin position="375"/>
        <end position="398"/>
    </location>
</feature>
<dbReference type="Proteomes" id="UP000577891">
    <property type="component" value="Unassembled WGS sequence"/>
</dbReference>
<keyword evidence="3 6" id="KW-0812">Transmembrane</keyword>
<evidence type="ECO:0000256" key="3">
    <source>
        <dbReference type="ARBA" id="ARBA00022692"/>
    </source>
</evidence>
<dbReference type="CDD" id="cd17324">
    <property type="entry name" value="MFS_NepI_like"/>
    <property type="match status" value="1"/>
</dbReference>
<name>A0A7W4J012_9PROT</name>
<dbReference type="InterPro" id="IPR036259">
    <property type="entry name" value="MFS_trans_sf"/>
</dbReference>
<feature type="transmembrane region" description="Helical" evidence="6">
    <location>
        <begin position="119"/>
        <end position="140"/>
    </location>
</feature>
<evidence type="ECO:0000256" key="5">
    <source>
        <dbReference type="ARBA" id="ARBA00023136"/>
    </source>
</evidence>
<dbReference type="RefSeq" id="WP_182978758.1">
    <property type="nucleotide sequence ID" value="NZ_BAABGB010000025.1"/>
</dbReference>
<accession>A0A7W4J012</accession>
<dbReference type="PANTHER" id="PTHR43124:SF3">
    <property type="entry name" value="CHLORAMPHENICOL EFFLUX PUMP RV0191"/>
    <property type="match status" value="1"/>
</dbReference>
<keyword evidence="5 6" id="KW-0472">Membrane</keyword>